<evidence type="ECO:0000256" key="8">
    <source>
        <dbReference type="ARBA" id="ARBA00023170"/>
    </source>
</evidence>
<keyword evidence="3" id="KW-0589">Pheromone response</keyword>
<feature type="region of interest" description="Disordered" evidence="10">
    <location>
        <begin position="452"/>
        <end position="471"/>
    </location>
</feature>
<feature type="compositionally biased region" description="Pro residues" evidence="10">
    <location>
        <begin position="457"/>
        <end position="470"/>
    </location>
</feature>
<keyword evidence="13" id="KW-1185">Reference proteome</keyword>
<name>A0A0M8MVG8_ESCWE</name>
<comment type="caution">
    <text evidence="12">The sequence shown here is derived from an EMBL/GenBank/DDBJ whole genome shotgun (WGS) entry which is preliminary data.</text>
</comment>
<proteinExistence type="inferred from homology"/>
<organism evidence="12 13">
    <name type="scientific">Escovopsis weberi</name>
    <dbReference type="NCBI Taxonomy" id="150374"/>
    <lineage>
        <taxon>Eukaryota</taxon>
        <taxon>Fungi</taxon>
        <taxon>Dikarya</taxon>
        <taxon>Ascomycota</taxon>
        <taxon>Pezizomycotina</taxon>
        <taxon>Sordariomycetes</taxon>
        <taxon>Hypocreomycetidae</taxon>
        <taxon>Hypocreales</taxon>
        <taxon>Hypocreaceae</taxon>
        <taxon>Escovopsis</taxon>
    </lineage>
</organism>
<feature type="transmembrane region" description="Helical" evidence="11">
    <location>
        <begin position="251"/>
        <end position="277"/>
    </location>
</feature>
<keyword evidence="4 11" id="KW-0812">Transmembrane</keyword>
<comment type="similarity">
    <text evidence="2">Belongs to the G-protein coupled receptor 4 family.</text>
</comment>
<evidence type="ECO:0000256" key="1">
    <source>
        <dbReference type="ARBA" id="ARBA00004141"/>
    </source>
</evidence>
<keyword evidence="5 11" id="KW-1133">Transmembrane helix</keyword>
<feature type="region of interest" description="Disordered" evidence="10">
    <location>
        <begin position="484"/>
        <end position="505"/>
    </location>
</feature>
<comment type="subcellular location">
    <subcellularLocation>
        <location evidence="1">Membrane</location>
        <topology evidence="1">Multi-pass membrane protein</topology>
    </subcellularLocation>
</comment>
<dbReference type="Pfam" id="PF02076">
    <property type="entry name" value="STE3"/>
    <property type="match status" value="1"/>
</dbReference>
<feature type="transmembrane region" description="Helical" evidence="11">
    <location>
        <begin position="69"/>
        <end position="92"/>
    </location>
</feature>
<feature type="transmembrane region" description="Helical" evidence="11">
    <location>
        <begin position="112"/>
        <end position="133"/>
    </location>
</feature>
<dbReference type="EMBL" id="LGSR01000022">
    <property type="protein sequence ID" value="KOS17647.1"/>
    <property type="molecule type" value="Genomic_DNA"/>
</dbReference>
<evidence type="ECO:0000256" key="4">
    <source>
        <dbReference type="ARBA" id="ARBA00022692"/>
    </source>
</evidence>
<sequence length="555" mass="60928">MMDPSIVHLLARNATHAGPAPFYIVGGNVTAPYTSPSLTANLVARVALGLLANLACVVPLQLLAKNGELAAVVFIANLIVTNTRNVVNAVIWSDDDAGAWWLGAGLCDADAYVTRVNISLFATCLLAVMRNLAIQVGSLRANPLSQTERRRRNLVQALIMFPLPALQLAFVYPLAYQRYWIGTLVGCTWSPYPSWPYVVFFVFPPMIIAVVTAVYAVLVYKRYREVAKTTTSALSSNRTALLRTQRTKRRLYLMVISILIPFLPIVIALGVGNMLLIGPLQPFVFVDIHAPHGAHPWSAIPLRPSDRIAVYYMNNCYVPILTAVPVFLFFGMTKDAVNSYRRLLVALGLAGPWPSLRQEYDPDRSAYSAEGTSSAPRTVSTDRSRSSTFSALKKLSSITITLTSRHDPHEDTHPPLPPPLFNTNIFHSSPNPNHDLNPNGPSFNTADRHPYAEILQPQPPPPPPPPPQPPFLFRTRLNLLPSLFSSSQPHHQTTATTTTTTAASHSGAHMPLHSEACRSVPLSSIVVDPEFPSSNSHDAQSKTTFFHVARHPEDL</sequence>
<feature type="transmembrane region" description="Helical" evidence="11">
    <location>
        <begin position="154"/>
        <end position="175"/>
    </location>
</feature>
<dbReference type="GO" id="GO:0004932">
    <property type="term" value="F:mating-type factor pheromone receptor activity"/>
    <property type="evidence" value="ECO:0007669"/>
    <property type="project" value="InterPro"/>
</dbReference>
<feature type="compositionally biased region" description="Polar residues" evidence="10">
    <location>
        <begin position="421"/>
        <end position="445"/>
    </location>
</feature>
<dbReference type="PRINTS" id="PR00899">
    <property type="entry name" value="GPCRSTE3"/>
</dbReference>
<reference evidence="12 13" key="1">
    <citation type="submission" date="2015-07" db="EMBL/GenBank/DDBJ databases">
        <title>The genome of the fungus Escovopsis weberi, a specialized disease agent of ant agriculture.</title>
        <authorList>
            <person name="de Man T.J."/>
            <person name="Stajich J.E."/>
            <person name="Kubicek C.P."/>
            <person name="Chenthamara K."/>
            <person name="Atanasova L."/>
            <person name="Druzhinina I.S."/>
            <person name="Birnbaum S."/>
            <person name="Barribeau S.M."/>
            <person name="Teiling C."/>
            <person name="Suen G."/>
            <person name="Currie C."/>
            <person name="Gerardo N.M."/>
        </authorList>
    </citation>
    <scope>NUCLEOTIDE SEQUENCE [LARGE SCALE GENOMIC DNA]</scope>
</reference>
<evidence type="ECO:0000313" key="13">
    <source>
        <dbReference type="Proteomes" id="UP000053831"/>
    </source>
</evidence>
<dbReference type="CDD" id="cd14966">
    <property type="entry name" value="7tmD_STE3"/>
    <property type="match status" value="1"/>
</dbReference>
<gene>
    <name evidence="12" type="ORF">ESCO_002471</name>
</gene>
<feature type="compositionally biased region" description="Low complexity" evidence="10">
    <location>
        <begin position="493"/>
        <end position="503"/>
    </location>
</feature>
<evidence type="ECO:0000256" key="3">
    <source>
        <dbReference type="ARBA" id="ARBA00022507"/>
    </source>
</evidence>
<keyword evidence="6" id="KW-0297">G-protein coupled receptor</keyword>
<evidence type="ECO:0000256" key="11">
    <source>
        <dbReference type="SAM" id="Phobius"/>
    </source>
</evidence>
<dbReference type="GO" id="GO:0000750">
    <property type="term" value="P:pheromone-dependent signal transduction involved in conjugation with cellular fusion"/>
    <property type="evidence" value="ECO:0007669"/>
    <property type="project" value="TreeGrafter"/>
</dbReference>
<feature type="transmembrane region" description="Helical" evidence="11">
    <location>
        <begin position="311"/>
        <end position="332"/>
    </location>
</feature>
<feature type="transmembrane region" description="Helical" evidence="11">
    <location>
        <begin position="42"/>
        <end position="62"/>
    </location>
</feature>
<evidence type="ECO:0000256" key="6">
    <source>
        <dbReference type="ARBA" id="ARBA00023040"/>
    </source>
</evidence>
<keyword evidence="9" id="KW-0807">Transducer</keyword>
<feature type="transmembrane region" description="Helical" evidence="11">
    <location>
        <begin position="195"/>
        <end position="218"/>
    </location>
</feature>
<dbReference type="GO" id="GO:0005886">
    <property type="term" value="C:plasma membrane"/>
    <property type="evidence" value="ECO:0007669"/>
    <property type="project" value="TreeGrafter"/>
</dbReference>
<feature type="region of interest" description="Disordered" evidence="10">
    <location>
        <begin position="404"/>
        <end position="447"/>
    </location>
</feature>
<dbReference type="Proteomes" id="UP000053831">
    <property type="component" value="Unassembled WGS sequence"/>
</dbReference>
<evidence type="ECO:0000256" key="5">
    <source>
        <dbReference type="ARBA" id="ARBA00022989"/>
    </source>
</evidence>
<accession>A0A0M8MVG8</accession>
<dbReference type="OrthoDB" id="2874149at2759"/>
<dbReference type="PANTHER" id="PTHR28097">
    <property type="entry name" value="PHEROMONE A FACTOR RECEPTOR"/>
    <property type="match status" value="1"/>
</dbReference>
<feature type="region of interest" description="Disordered" evidence="10">
    <location>
        <begin position="364"/>
        <end position="386"/>
    </location>
</feature>
<evidence type="ECO:0000256" key="2">
    <source>
        <dbReference type="ARBA" id="ARBA00011085"/>
    </source>
</evidence>
<keyword evidence="8 12" id="KW-0675">Receptor</keyword>
<protein>
    <submittedName>
        <fullName evidence="12">Pheromone a factor receptor</fullName>
    </submittedName>
</protein>
<evidence type="ECO:0000256" key="9">
    <source>
        <dbReference type="ARBA" id="ARBA00023224"/>
    </source>
</evidence>
<evidence type="ECO:0000256" key="7">
    <source>
        <dbReference type="ARBA" id="ARBA00023136"/>
    </source>
</evidence>
<dbReference type="PANTHER" id="PTHR28097:SF1">
    <property type="entry name" value="PHEROMONE A FACTOR RECEPTOR"/>
    <property type="match status" value="1"/>
</dbReference>
<feature type="compositionally biased region" description="Basic and acidic residues" evidence="10">
    <location>
        <begin position="404"/>
        <end position="413"/>
    </location>
</feature>
<evidence type="ECO:0000313" key="12">
    <source>
        <dbReference type="EMBL" id="KOS17647.1"/>
    </source>
</evidence>
<dbReference type="SUPFAM" id="SSF81321">
    <property type="entry name" value="Family A G protein-coupled receptor-like"/>
    <property type="match status" value="1"/>
</dbReference>
<dbReference type="InterPro" id="IPR001499">
    <property type="entry name" value="GPCR_STE3"/>
</dbReference>
<dbReference type="Gene3D" id="1.20.1070.10">
    <property type="entry name" value="Rhodopsin 7-helix transmembrane proteins"/>
    <property type="match status" value="1"/>
</dbReference>
<evidence type="ECO:0000256" key="10">
    <source>
        <dbReference type="SAM" id="MobiDB-lite"/>
    </source>
</evidence>
<dbReference type="AlphaFoldDB" id="A0A0M8MVG8"/>
<keyword evidence="7 11" id="KW-0472">Membrane</keyword>